<protein>
    <recommendedName>
        <fullName evidence="6">Very short patch repair endonuclease</fullName>
        <ecNumber evidence="6">3.1.-.-</ecNumber>
    </recommendedName>
</protein>
<comment type="caution">
    <text evidence="7">The sequence shown here is derived from an EMBL/GenBank/DDBJ whole genome shotgun (WGS) entry which is preliminary data.</text>
</comment>
<dbReference type="CDD" id="cd00221">
    <property type="entry name" value="Vsr"/>
    <property type="match status" value="1"/>
</dbReference>
<keyword evidence="2 6" id="KW-0255">Endonuclease</keyword>
<comment type="function">
    <text evidence="6">May nick specific sequences that contain T:G mispairs resulting from m5C-deamination.</text>
</comment>
<dbReference type="EC" id="3.1.-.-" evidence="6"/>
<dbReference type="AlphaFoldDB" id="A0A1Y4N446"/>
<organism evidence="7 8">
    <name type="scientific">Anaerotruncus colihominis</name>
    <dbReference type="NCBI Taxonomy" id="169435"/>
    <lineage>
        <taxon>Bacteria</taxon>
        <taxon>Bacillati</taxon>
        <taxon>Bacillota</taxon>
        <taxon>Clostridia</taxon>
        <taxon>Eubacteriales</taxon>
        <taxon>Oscillospiraceae</taxon>
        <taxon>Anaerotruncus</taxon>
    </lineage>
</organism>
<dbReference type="EMBL" id="NFKP01000005">
    <property type="protein sequence ID" value="OUP70255.1"/>
    <property type="molecule type" value="Genomic_DNA"/>
</dbReference>
<evidence type="ECO:0000256" key="1">
    <source>
        <dbReference type="ARBA" id="ARBA00022722"/>
    </source>
</evidence>
<dbReference type="GO" id="GO:0016787">
    <property type="term" value="F:hydrolase activity"/>
    <property type="evidence" value="ECO:0007669"/>
    <property type="project" value="UniProtKB-KW"/>
</dbReference>
<dbReference type="Proteomes" id="UP000196386">
    <property type="component" value="Unassembled WGS sequence"/>
</dbReference>
<dbReference type="PIRSF" id="PIRSF018267">
    <property type="entry name" value="VSR_endonuc"/>
    <property type="match status" value="1"/>
</dbReference>
<dbReference type="InterPro" id="IPR011335">
    <property type="entry name" value="Restrct_endonuc-II-like"/>
</dbReference>
<evidence type="ECO:0000256" key="5">
    <source>
        <dbReference type="ARBA" id="ARBA00023204"/>
    </source>
</evidence>
<evidence type="ECO:0000256" key="2">
    <source>
        <dbReference type="ARBA" id="ARBA00022759"/>
    </source>
</evidence>
<keyword evidence="4 6" id="KW-0378">Hydrolase</keyword>
<evidence type="ECO:0000256" key="6">
    <source>
        <dbReference type="PIRNR" id="PIRNR018267"/>
    </source>
</evidence>
<dbReference type="Pfam" id="PF03852">
    <property type="entry name" value="Vsr"/>
    <property type="match status" value="1"/>
</dbReference>
<dbReference type="SUPFAM" id="SSF52980">
    <property type="entry name" value="Restriction endonuclease-like"/>
    <property type="match status" value="1"/>
</dbReference>
<proteinExistence type="inferred from homology"/>
<evidence type="ECO:0000313" key="8">
    <source>
        <dbReference type="Proteomes" id="UP000196386"/>
    </source>
</evidence>
<evidence type="ECO:0000313" key="7">
    <source>
        <dbReference type="EMBL" id="OUP70255.1"/>
    </source>
</evidence>
<dbReference type="GO" id="GO:0004519">
    <property type="term" value="F:endonuclease activity"/>
    <property type="evidence" value="ECO:0007669"/>
    <property type="project" value="UniProtKB-KW"/>
</dbReference>
<name>A0A1Y4N446_9FIRM</name>
<keyword evidence="3 6" id="KW-0227">DNA damage</keyword>
<dbReference type="Gene3D" id="3.40.960.10">
    <property type="entry name" value="VSR Endonuclease"/>
    <property type="match status" value="1"/>
</dbReference>
<dbReference type="InterPro" id="IPR004603">
    <property type="entry name" value="DNA_mismatch_endonuc_vsr"/>
</dbReference>
<dbReference type="NCBIfam" id="TIGR00632">
    <property type="entry name" value="vsr"/>
    <property type="match status" value="1"/>
</dbReference>
<comment type="similarity">
    <text evidence="6">Belongs to the vsr family.</text>
</comment>
<gene>
    <name evidence="7" type="ORF">B5F11_06060</name>
</gene>
<sequence>MTREERGKQMALVKNKNTKPEVELKHLFWKLGYHYRYSNWSKLPGKPDLVFVKRKKVVFLHGCFWHRHPGCSNTRLPKSNVEFWEKKLSQNVFHDREVYKQLTQLGWEYLIIWECEMKKSNRTSLEKRIHLFMDGDKYDH</sequence>
<dbReference type="GO" id="GO:0006298">
    <property type="term" value="P:mismatch repair"/>
    <property type="evidence" value="ECO:0007669"/>
    <property type="project" value="UniProtKB-UniRule"/>
</dbReference>
<keyword evidence="1 6" id="KW-0540">Nuclease</keyword>
<evidence type="ECO:0000256" key="3">
    <source>
        <dbReference type="ARBA" id="ARBA00022763"/>
    </source>
</evidence>
<keyword evidence="5 6" id="KW-0234">DNA repair</keyword>
<accession>A0A1Y4N446</accession>
<evidence type="ECO:0000256" key="4">
    <source>
        <dbReference type="ARBA" id="ARBA00022801"/>
    </source>
</evidence>
<reference evidence="8" key="1">
    <citation type="submission" date="2017-04" db="EMBL/GenBank/DDBJ databases">
        <title>Function of individual gut microbiota members based on whole genome sequencing of pure cultures obtained from chicken caecum.</title>
        <authorList>
            <person name="Medvecky M."/>
            <person name="Cejkova D."/>
            <person name="Polansky O."/>
            <person name="Karasova D."/>
            <person name="Kubasova T."/>
            <person name="Cizek A."/>
            <person name="Rychlik I."/>
        </authorList>
    </citation>
    <scope>NUCLEOTIDE SEQUENCE [LARGE SCALE GENOMIC DNA]</scope>
    <source>
        <strain evidence="8">An175</strain>
    </source>
</reference>